<reference evidence="3" key="1">
    <citation type="journal article" date="2023" name="bioRxiv">
        <title>Scaffold-level genome assemblies of two parasitoid biocontrol wasps reveal the parthenogenesis mechanism and an associated novel virus.</title>
        <authorList>
            <person name="Inwood S."/>
            <person name="Skelly J."/>
            <person name="Guhlin J."/>
            <person name="Harrop T."/>
            <person name="Goldson S."/>
            <person name="Dearden P."/>
        </authorList>
    </citation>
    <scope>NUCLEOTIDE SEQUENCE</scope>
    <source>
        <strain evidence="3">Lincoln</strain>
        <tissue evidence="3">Whole body</tissue>
    </source>
</reference>
<dbReference type="Proteomes" id="UP001168972">
    <property type="component" value="Unassembled WGS sequence"/>
</dbReference>
<dbReference type="InterPro" id="IPR004097">
    <property type="entry name" value="DHHA2"/>
</dbReference>
<evidence type="ECO:0000313" key="3">
    <source>
        <dbReference type="EMBL" id="KAK0180594.1"/>
    </source>
</evidence>
<organism evidence="3 4">
    <name type="scientific">Microctonus hyperodae</name>
    <name type="common">Parasitoid wasp</name>
    <dbReference type="NCBI Taxonomy" id="165561"/>
    <lineage>
        <taxon>Eukaryota</taxon>
        <taxon>Metazoa</taxon>
        <taxon>Ecdysozoa</taxon>
        <taxon>Arthropoda</taxon>
        <taxon>Hexapoda</taxon>
        <taxon>Insecta</taxon>
        <taxon>Pterygota</taxon>
        <taxon>Neoptera</taxon>
        <taxon>Endopterygota</taxon>
        <taxon>Hymenoptera</taxon>
        <taxon>Apocrita</taxon>
        <taxon>Ichneumonoidea</taxon>
        <taxon>Braconidae</taxon>
        <taxon>Euphorinae</taxon>
        <taxon>Microctonus</taxon>
    </lineage>
</organism>
<dbReference type="EMBL" id="JAQQBR010000002">
    <property type="protein sequence ID" value="KAK0180594.1"/>
    <property type="molecule type" value="Genomic_DNA"/>
</dbReference>
<comment type="caution">
    <text evidence="3">The sequence shown here is derived from an EMBL/GenBank/DDBJ whole genome shotgun (WGS) entry which is preliminary data.</text>
</comment>
<reference evidence="3" key="2">
    <citation type="submission" date="2023-03" db="EMBL/GenBank/DDBJ databases">
        <authorList>
            <person name="Inwood S.N."/>
            <person name="Skelly J.G."/>
            <person name="Guhlin J."/>
            <person name="Harrop T.W.R."/>
            <person name="Goldson S.G."/>
            <person name="Dearden P.K."/>
        </authorList>
    </citation>
    <scope>NUCLEOTIDE SEQUENCE</scope>
    <source>
        <strain evidence="3">Lincoln</strain>
        <tissue evidence="3">Whole body</tissue>
    </source>
</reference>
<dbReference type="InterPro" id="IPR038763">
    <property type="entry name" value="DHH_sf"/>
</dbReference>
<dbReference type="PANTHER" id="PTHR12112">
    <property type="entry name" value="BNIP - RELATED"/>
    <property type="match status" value="1"/>
</dbReference>
<accession>A0AA39L0I7</accession>
<feature type="domain" description="DHHA2" evidence="2">
    <location>
        <begin position="226"/>
        <end position="369"/>
    </location>
</feature>
<proteinExistence type="inferred from homology"/>
<evidence type="ECO:0000259" key="2">
    <source>
        <dbReference type="SMART" id="SM01131"/>
    </source>
</evidence>
<sequence>MEEFLIASKIAMTKLNDLKKIFIILGNESCDLDSAVCTLVHGLFHYNSLLRENTEGIAVIPVLNVIKNQFNIKTEVIYHFEINKVPLELLTFRDEINLVELNKRQILALCLVDHHTLNDYDMPLVTSVVEVIDHRPQDSNWPWTACDINLKKVGSCATLVAQNILEKNPQLLDQQILNLLIGPILIDTCNFSELAARATPLDSEVIRKLESIFGIELTPENRNDVYTRILRAKTDIRGLSPINLLEKDLKFVNGIPIPGLPILAQEFLNLNGALEAVNSFIRARECRLTVLLGMDLNGNVMKRDCAVFSFLPNELENKITTELYKYNDGELGLSLILSTSKENWCLKLYKQANVRATRKQILPIIQNASTGWQC</sequence>
<gene>
    <name evidence="3" type="ORF">PV327_002961</name>
</gene>
<evidence type="ECO:0000313" key="4">
    <source>
        <dbReference type="Proteomes" id="UP001168972"/>
    </source>
</evidence>
<dbReference type="PANTHER" id="PTHR12112:SF39">
    <property type="entry name" value="EG:152A3.5 PROTEIN (FBGN0003116_PN PROTEIN)"/>
    <property type="match status" value="1"/>
</dbReference>
<dbReference type="AlphaFoldDB" id="A0AA39L0I7"/>
<dbReference type="GO" id="GO:0004309">
    <property type="term" value="F:exopolyphosphatase activity"/>
    <property type="evidence" value="ECO:0007669"/>
    <property type="project" value="TreeGrafter"/>
</dbReference>
<dbReference type="Gene3D" id="3.10.310.20">
    <property type="entry name" value="DHHA2 domain"/>
    <property type="match status" value="1"/>
</dbReference>
<dbReference type="InterPro" id="IPR038222">
    <property type="entry name" value="DHHA2_dom_sf"/>
</dbReference>
<comment type="similarity">
    <text evidence="1">Belongs to the PPase class C family. Prune subfamily.</text>
</comment>
<evidence type="ECO:0000256" key="1">
    <source>
        <dbReference type="ARBA" id="ARBA00010331"/>
    </source>
</evidence>
<dbReference type="Gene3D" id="3.90.1640.10">
    <property type="entry name" value="inorganic pyrophosphatase (n-terminal core)"/>
    <property type="match status" value="1"/>
</dbReference>
<keyword evidence="4" id="KW-1185">Reference proteome</keyword>
<dbReference type="SUPFAM" id="SSF64182">
    <property type="entry name" value="DHH phosphoesterases"/>
    <property type="match status" value="1"/>
</dbReference>
<protein>
    <recommendedName>
        <fullName evidence="2">DHHA2 domain-containing protein</fullName>
    </recommendedName>
</protein>
<name>A0AA39L0I7_MICHY</name>
<dbReference type="SMART" id="SM01131">
    <property type="entry name" value="DHHA2"/>
    <property type="match status" value="1"/>
</dbReference>
<dbReference type="GO" id="GO:0005737">
    <property type="term" value="C:cytoplasm"/>
    <property type="evidence" value="ECO:0007669"/>
    <property type="project" value="InterPro"/>
</dbReference>
<dbReference type="Pfam" id="PF02833">
    <property type="entry name" value="DHHA2"/>
    <property type="match status" value="1"/>
</dbReference>